<feature type="region of interest" description="Disordered" evidence="1">
    <location>
        <begin position="1"/>
        <end position="258"/>
    </location>
</feature>
<feature type="compositionally biased region" description="Low complexity" evidence="1">
    <location>
        <begin position="1"/>
        <end position="20"/>
    </location>
</feature>
<proteinExistence type="predicted"/>
<keyword evidence="3" id="KW-1185">Reference proteome</keyword>
<feature type="compositionally biased region" description="Basic and acidic residues" evidence="1">
    <location>
        <begin position="215"/>
        <end position="238"/>
    </location>
</feature>
<feature type="compositionally biased region" description="Pro residues" evidence="1">
    <location>
        <begin position="168"/>
        <end position="190"/>
    </location>
</feature>
<organism evidence="2 3">
    <name type="scientific">Nyctereutes procyonoides</name>
    <name type="common">Raccoon dog</name>
    <name type="synonym">Canis procyonoides</name>
    <dbReference type="NCBI Taxonomy" id="34880"/>
    <lineage>
        <taxon>Eukaryota</taxon>
        <taxon>Metazoa</taxon>
        <taxon>Chordata</taxon>
        <taxon>Craniata</taxon>
        <taxon>Vertebrata</taxon>
        <taxon>Euteleostomi</taxon>
        <taxon>Mammalia</taxon>
        <taxon>Eutheria</taxon>
        <taxon>Laurasiatheria</taxon>
        <taxon>Carnivora</taxon>
        <taxon>Caniformia</taxon>
        <taxon>Canidae</taxon>
        <taxon>Nyctereutes</taxon>
    </lineage>
</organism>
<comment type="caution">
    <text evidence="2">The sequence shown here is derived from an EMBL/GenBank/DDBJ whole genome shotgun (WGS) entry which is preliminary data.</text>
</comment>
<evidence type="ECO:0000313" key="2">
    <source>
        <dbReference type="EMBL" id="CAD7675380.1"/>
    </source>
</evidence>
<feature type="compositionally biased region" description="Pro residues" evidence="1">
    <location>
        <begin position="115"/>
        <end position="130"/>
    </location>
</feature>
<sequence>MGGSIPASPSLFSPSAPLISEQTQPSRVVLRPAAAEPGGPLGPARSLPGVGVGWGWGARRRGGFGSLSPSFSPTPSAAPSLTSNNLLASPGLCFPGVGASRTPGSRPGPSWVPHLTPPPRPGPAPAPAPAPARSEAGVKGSRVTWSPSSPESAGRAEGEPGEAERPGPRSPGPPRPPGPPGPRPAPPRPRPGALAARPPARRGLGSRSRAGTHAPSRDRAPLPRPRFGEGETEARDGKALAPRAPLSERHVAPPGLPRVLRPVAQHPQEALTPWGHFFCAQDHVGLCHGDIKGRGGRKERDRPADCAPGWEEGPGARIFPSCYPPRAALAKRL</sequence>
<reference evidence="2" key="1">
    <citation type="submission" date="2020-12" db="EMBL/GenBank/DDBJ databases">
        <authorList>
            <consortium name="Molecular Ecology Group"/>
        </authorList>
    </citation>
    <scope>NUCLEOTIDE SEQUENCE</scope>
    <source>
        <strain evidence="2">TBG_1078</strain>
    </source>
</reference>
<dbReference type="Proteomes" id="UP000645828">
    <property type="component" value="Unassembled WGS sequence"/>
</dbReference>
<protein>
    <submittedName>
        <fullName evidence="2">(raccoon dog) hypothetical protein</fullName>
    </submittedName>
</protein>
<feature type="compositionally biased region" description="Low complexity" evidence="1">
    <location>
        <begin position="32"/>
        <end position="44"/>
    </location>
</feature>
<gene>
    <name evidence="2" type="ORF">NYPRO_LOCUS8175</name>
</gene>
<evidence type="ECO:0000256" key="1">
    <source>
        <dbReference type="SAM" id="MobiDB-lite"/>
    </source>
</evidence>
<feature type="compositionally biased region" description="Basic and acidic residues" evidence="1">
    <location>
        <begin position="154"/>
        <end position="167"/>
    </location>
</feature>
<accession>A0A811YCW0</accession>
<feature type="compositionally biased region" description="Low complexity" evidence="1">
    <location>
        <begin position="191"/>
        <end position="211"/>
    </location>
</feature>
<dbReference type="AlphaFoldDB" id="A0A811YCW0"/>
<dbReference type="EMBL" id="CAJHUB010000675">
    <property type="protein sequence ID" value="CAD7675380.1"/>
    <property type="molecule type" value="Genomic_DNA"/>
</dbReference>
<feature type="compositionally biased region" description="Low complexity" evidence="1">
    <location>
        <begin position="66"/>
        <end position="83"/>
    </location>
</feature>
<name>A0A811YCW0_NYCPR</name>
<evidence type="ECO:0000313" key="3">
    <source>
        <dbReference type="Proteomes" id="UP000645828"/>
    </source>
</evidence>